<feature type="region of interest" description="Disordered" evidence="1">
    <location>
        <begin position="1"/>
        <end position="46"/>
    </location>
</feature>
<evidence type="ECO:0000313" key="2">
    <source>
        <dbReference type="EMBL" id="GMA94541.1"/>
    </source>
</evidence>
<organism evidence="2 3">
    <name type="scientific">Pseudolysinimonas kribbensis</name>
    <dbReference type="NCBI Taxonomy" id="433641"/>
    <lineage>
        <taxon>Bacteria</taxon>
        <taxon>Bacillati</taxon>
        <taxon>Actinomycetota</taxon>
        <taxon>Actinomycetes</taxon>
        <taxon>Micrococcales</taxon>
        <taxon>Microbacteriaceae</taxon>
        <taxon>Pseudolysinimonas</taxon>
    </lineage>
</organism>
<gene>
    <name evidence="2" type="ORF">GCM10025881_13650</name>
</gene>
<evidence type="ECO:0000256" key="1">
    <source>
        <dbReference type="SAM" id="MobiDB-lite"/>
    </source>
</evidence>
<dbReference type="RefSeq" id="WP_284253449.1">
    <property type="nucleotide sequence ID" value="NZ_BAAAQO010000002.1"/>
</dbReference>
<protein>
    <submittedName>
        <fullName evidence="2">Uncharacterized protein</fullName>
    </submittedName>
</protein>
<sequence>MSDSTDWPTERSAENTPQDEARSEEQHHDADTEEDTVSGGAAEEPE</sequence>
<evidence type="ECO:0000313" key="3">
    <source>
        <dbReference type="Proteomes" id="UP001157034"/>
    </source>
</evidence>
<dbReference type="Proteomes" id="UP001157034">
    <property type="component" value="Unassembled WGS sequence"/>
</dbReference>
<comment type="caution">
    <text evidence="2">The sequence shown here is derived from an EMBL/GenBank/DDBJ whole genome shotgun (WGS) entry which is preliminary data.</text>
</comment>
<name>A0ABQ6K1S2_9MICO</name>
<keyword evidence="3" id="KW-1185">Reference proteome</keyword>
<dbReference type="EMBL" id="BSVB01000001">
    <property type="protein sequence ID" value="GMA94541.1"/>
    <property type="molecule type" value="Genomic_DNA"/>
</dbReference>
<accession>A0ABQ6K1S2</accession>
<feature type="compositionally biased region" description="Basic and acidic residues" evidence="1">
    <location>
        <begin position="8"/>
        <end position="30"/>
    </location>
</feature>
<proteinExistence type="predicted"/>
<reference evidence="3" key="1">
    <citation type="journal article" date="2019" name="Int. J. Syst. Evol. Microbiol.">
        <title>The Global Catalogue of Microorganisms (GCM) 10K type strain sequencing project: providing services to taxonomists for standard genome sequencing and annotation.</title>
        <authorList>
            <consortium name="The Broad Institute Genomics Platform"/>
            <consortium name="The Broad Institute Genome Sequencing Center for Infectious Disease"/>
            <person name="Wu L."/>
            <person name="Ma J."/>
        </authorList>
    </citation>
    <scope>NUCLEOTIDE SEQUENCE [LARGE SCALE GENOMIC DNA]</scope>
    <source>
        <strain evidence="3">NBRC 108894</strain>
    </source>
</reference>